<dbReference type="PRINTS" id="PR00344">
    <property type="entry name" value="BCTRLSENSOR"/>
</dbReference>
<organism evidence="8 9">
    <name type="scientific">Caloramator quimbayensis</name>
    <dbReference type="NCBI Taxonomy" id="1147123"/>
    <lineage>
        <taxon>Bacteria</taxon>
        <taxon>Bacillati</taxon>
        <taxon>Bacillota</taxon>
        <taxon>Clostridia</taxon>
        <taxon>Eubacteriales</taxon>
        <taxon>Clostridiaceae</taxon>
        <taxon>Caloramator</taxon>
    </lineage>
</organism>
<dbReference type="GO" id="GO:0000155">
    <property type="term" value="F:phosphorelay sensor kinase activity"/>
    <property type="evidence" value="ECO:0007669"/>
    <property type="project" value="InterPro"/>
</dbReference>
<evidence type="ECO:0000256" key="4">
    <source>
        <dbReference type="ARBA" id="ARBA00023012"/>
    </source>
</evidence>
<evidence type="ECO:0000313" key="9">
    <source>
        <dbReference type="Proteomes" id="UP000190105"/>
    </source>
</evidence>
<dbReference type="RefSeq" id="WP_242948757.1">
    <property type="nucleotide sequence ID" value="NZ_FUYH01000031.1"/>
</dbReference>
<dbReference type="EC" id="2.7.13.3" evidence="2"/>
<accession>A0A1T4YBY4</accession>
<evidence type="ECO:0000313" key="8">
    <source>
        <dbReference type="EMBL" id="SKA98765.1"/>
    </source>
</evidence>
<feature type="transmembrane region" description="Helical" evidence="6">
    <location>
        <begin position="12"/>
        <end position="32"/>
    </location>
</feature>
<dbReference type="InterPro" id="IPR036890">
    <property type="entry name" value="HATPase_C_sf"/>
</dbReference>
<dbReference type="Gene3D" id="3.30.565.10">
    <property type="entry name" value="Histidine kinase-like ATPase, C-terminal domain"/>
    <property type="match status" value="1"/>
</dbReference>
<dbReference type="STRING" id="1147123.SAMN05443428_13113"/>
<dbReference type="InterPro" id="IPR050640">
    <property type="entry name" value="Bact_2-comp_sensor_kinase"/>
</dbReference>
<evidence type="ECO:0000256" key="2">
    <source>
        <dbReference type="ARBA" id="ARBA00012438"/>
    </source>
</evidence>
<dbReference type="Pfam" id="PF06580">
    <property type="entry name" value="His_kinase"/>
    <property type="match status" value="1"/>
</dbReference>
<dbReference type="EMBL" id="FUYH01000031">
    <property type="protein sequence ID" value="SKA98765.1"/>
    <property type="molecule type" value="Genomic_DNA"/>
</dbReference>
<dbReference type="GO" id="GO:0016020">
    <property type="term" value="C:membrane"/>
    <property type="evidence" value="ECO:0007669"/>
    <property type="project" value="InterPro"/>
</dbReference>
<evidence type="ECO:0000256" key="6">
    <source>
        <dbReference type="SAM" id="Phobius"/>
    </source>
</evidence>
<dbReference type="PROSITE" id="PS50109">
    <property type="entry name" value="HIS_KIN"/>
    <property type="match status" value="1"/>
</dbReference>
<dbReference type="SMART" id="SM00387">
    <property type="entry name" value="HATPase_c"/>
    <property type="match status" value="1"/>
</dbReference>
<comment type="catalytic activity">
    <reaction evidence="1">
        <text>ATP + protein L-histidine = ADP + protein N-phospho-L-histidine.</text>
        <dbReference type="EC" id="2.7.13.3"/>
    </reaction>
</comment>
<dbReference type="AlphaFoldDB" id="A0A1T4YBY4"/>
<dbReference type="Pfam" id="PF02518">
    <property type="entry name" value="HATPase_c"/>
    <property type="match status" value="1"/>
</dbReference>
<evidence type="ECO:0000256" key="5">
    <source>
        <dbReference type="SAM" id="Coils"/>
    </source>
</evidence>
<evidence type="ECO:0000256" key="3">
    <source>
        <dbReference type="ARBA" id="ARBA00022777"/>
    </source>
</evidence>
<keyword evidence="3 8" id="KW-0808">Transferase</keyword>
<dbReference type="InterPro" id="IPR010559">
    <property type="entry name" value="Sig_transdc_His_kin_internal"/>
</dbReference>
<dbReference type="PANTHER" id="PTHR34220:SF7">
    <property type="entry name" value="SENSOR HISTIDINE KINASE YPDA"/>
    <property type="match status" value="1"/>
</dbReference>
<keyword evidence="5" id="KW-0175">Coiled coil</keyword>
<dbReference type="InterPro" id="IPR003594">
    <property type="entry name" value="HATPase_dom"/>
</dbReference>
<keyword evidence="9" id="KW-1185">Reference proteome</keyword>
<reference evidence="9" key="1">
    <citation type="submission" date="2017-02" db="EMBL/GenBank/DDBJ databases">
        <authorList>
            <person name="Varghese N."/>
            <person name="Submissions S."/>
        </authorList>
    </citation>
    <scope>NUCLEOTIDE SEQUENCE [LARGE SCALE GENOMIC DNA]</scope>
    <source>
        <strain evidence="9">USBA 833</strain>
    </source>
</reference>
<keyword evidence="6" id="KW-0472">Membrane</keyword>
<sequence length="493" mass="57842">MNSSSLKRKFIIFTILIITPIATSNIICLYIGRRINNNYNSMLNKLSILKSVKMELDESLYNYEKYIRENDYKSIEIYNSKYEDLMKKINFLQANSDIESRYVLRDLKNCIESYKKSADYSIKLNDEKASIDVYYINYVETKEIYEFCSSFIAKLNDSYLNYNNKIYLKLKSKENFIYKILAMYIISAILISIFYCFFFINSLLLKLKELLNVANRVSKKDFTSYNWTKSNIYEIDILSQTFCTMINDIKKYINSIKENAELEKKLKDEEMKILTYENALKMSQLKILQSQINPHFLFNTLNCINQTAMRECAEETQELIKSVSDILRYSLSMMNRNATLEQEVNIVQQYMNIQLRRYEDRLKFNIDIKTDISNIKVPGMTLQPFVENAFIHGIEPKEEGGVINISIFEKDDRCIVMIEDSGCGIEKEILYNLRNESYEKEHTGHTTGLGIKSVVKRLQIMYGIDDIFSIESQVNDGTRVFLKIPKRGMAENV</sequence>
<name>A0A1T4YBY4_9CLOT</name>
<keyword evidence="3 8" id="KW-0418">Kinase</keyword>
<protein>
    <recommendedName>
        <fullName evidence="2">histidine kinase</fullName>
        <ecNumber evidence="2">2.7.13.3</ecNumber>
    </recommendedName>
</protein>
<evidence type="ECO:0000259" key="7">
    <source>
        <dbReference type="PROSITE" id="PS50109"/>
    </source>
</evidence>
<dbReference type="PANTHER" id="PTHR34220">
    <property type="entry name" value="SENSOR HISTIDINE KINASE YPDA"/>
    <property type="match status" value="1"/>
</dbReference>
<gene>
    <name evidence="8" type="ORF">SAMN05443428_13113</name>
</gene>
<feature type="domain" description="Histidine kinase" evidence="7">
    <location>
        <begin position="314"/>
        <end position="488"/>
    </location>
</feature>
<dbReference type="Gene3D" id="6.10.340.10">
    <property type="match status" value="1"/>
</dbReference>
<evidence type="ECO:0000256" key="1">
    <source>
        <dbReference type="ARBA" id="ARBA00000085"/>
    </source>
</evidence>
<feature type="transmembrane region" description="Helical" evidence="6">
    <location>
        <begin position="176"/>
        <end position="200"/>
    </location>
</feature>
<dbReference type="Proteomes" id="UP000190105">
    <property type="component" value="Unassembled WGS sequence"/>
</dbReference>
<keyword evidence="6" id="KW-0812">Transmembrane</keyword>
<dbReference type="InterPro" id="IPR004358">
    <property type="entry name" value="Sig_transdc_His_kin-like_C"/>
</dbReference>
<feature type="coiled-coil region" evidence="5">
    <location>
        <begin position="252"/>
        <end position="279"/>
    </location>
</feature>
<dbReference type="InterPro" id="IPR005467">
    <property type="entry name" value="His_kinase_dom"/>
</dbReference>
<keyword evidence="6" id="KW-1133">Transmembrane helix</keyword>
<keyword evidence="4" id="KW-0902">Two-component regulatory system</keyword>
<proteinExistence type="predicted"/>
<dbReference type="SUPFAM" id="SSF55874">
    <property type="entry name" value="ATPase domain of HSP90 chaperone/DNA topoisomerase II/histidine kinase"/>
    <property type="match status" value="1"/>
</dbReference>